<name>A0ABQ7Y5Y7_BRANA</name>
<gene>
    <name evidence="1" type="ORF">HID58_080809</name>
</gene>
<protein>
    <recommendedName>
        <fullName evidence="3">J domain-containing protein</fullName>
    </recommendedName>
</protein>
<reference evidence="1 2" key="1">
    <citation type="submission" date="2021-05" db="EMBL/GenBank/DDBJ databases">
        <title>Genome Assembly of Synthetic Allotetraploid Brassica napus Reveals Homoeologous Exchanges between Subgenomes.</title>
        <authorList>
            <person name="Davis J.T."/>
        </authorList>
    </citation>
    <scope>NUCLEOTIDE SEQUENCE [LARGE SCALE GENOMIC DNA]</scope>
    <source>
        <strain evidence="2">cv. Da-Ae</strain>
        <tissue evidence="1">Seedling</tissue>
    </source>
</reference>
<dbReference type="Proteomes" id="UP000824890">
    <property type="component" value="Unassembled WGS sequence"/>
</dbReference>
<accession>A0ABQ7Y5Y7</accession>
<evidence type="ECO:0000313" key="2">
    <source>
        <dbReference type="Proteomes" id="UP000824890"/>
    </source>
</evidence>
<dbReference type="EMBL" id="JAGKQM010000018">
    <property type="protein sequence ID" value="KAH0863598.1"/>
    <property type="molecule type" value="Genomic_DNA"/>
</dbReference>
<keyword evidence="2" id="KW-1185">Reference proteome</keyword>
<comment type="caution">
    <text evidence="1">The sequence shown here is derived from an EMBL/GenBank/DDBJ whole genome shotgun (WGS) entry which is preliminary data.</text>
</comment>
<dbReference type="InterPro" id="IPR021788">
    <property type="entry name" value="CPP1-like"/>
</dbReference>
<evidence type="ECO:0008006" key="3">
    <source>
        <dbReference type="Google" id="ProtNLM"/>
    </source>
</evidence>
<sequence>MNMSPLSDGDFNPYDVLGVTPIEGLYKIKQTYGRKLNEAKRSGDVATAALLEKAYDKLMYSQLMNMKKVSKDIKYADKQPIIPYGPRYKIPYESTYSKSSRNDMLINLTITTVFCRVHGLPSNVALNTNRCTPSSPTYNEEGEENGRGLRMGKRLNLRSLSLVFGSILVHLWYVNISTLCCFKESAYTGILNVIEYMGSSIPNTLYNNQELIVTASSALMLYVMESYYR</sequence>
<evidence type="ECO:0000313" key="1">
    <source>
        <dbReference type="EMBL" id="KAH0863598.1"/>
    </source>
</evidence>
<proteinExistence type="predicted"/>
<organism evidence="1 2">
    <name type="scientific">Brassica napus</name>
    <name type="common">Rape</name>
    <dbReference type="NCBI Taxonomy" id="3708"/>
    <lineage>
        <taxon>Eukaryota</taxon>
        <taxon>Viridiplantae</taxon>
        <taxon>Streptophyta</taxon>
        <taxon>Embryophyta</taxon>
        <taxon>Tracheophyta</taxon>
        <taxon>Spermatophyta</taxon>
        <taxon>Magnoliopsida</taxon>
        <taxon>eudicotyledons</taxon>
        <taxon>Gunneridae</taxon>
        <taxon>Pentapetalae</taxon>
        <taxon>rosids</taxon>
        <taxon>malvids</taxon>
        <taxon>Brassicales</taxon>
        <taxon>Brassicaceae</taxon>
        <taxon>Brassiceae</taxon>
        <taxon>Brassica</taxon>
    </lineage>
</organism>
<dbReference type="PANTHER" id="PTHR33372:SF5">
    <property type="entry name" value="PROTEIN CHLOROPLAST J-LIKE DOMAIN 1, CHLOROPLASTIC"/>
    <property type="match status" value="1"/>
</dbReference>
<dbReference type="PANTHER" id="PTHR33372">
    <property type="match status" value="1"/>
</dbReference>